<dbReference type="EMBL" id="BARS01005738">
    <property type="protein sequence ID" value="GAF77958.1"/>
    <property type="molecule type" value="Genomic_DNA"/>
</dbReference>
<reference evidence="1" key="1">
    <citation type="journal article" date="2014" name="Front. Microbiol.">
        <title>High frequency of phylogenetically diverse reductive dehalogenase-homologous genes in deep subseafloor sedimentary metagenomes.</title>
        <authorList>
            <person name="Kawai M."/>
            <person name="Futagami T."/>
            <person name="Toyoda A."/>
            <person name="Takaki Y."/>
            <person name="Nishi S."/>
            <person name="Hori S."/>
            <person name="Arai W."/>
            <person name="Tsubouchi T."/>
            <person name="Morono Y."/>
            <person name="Uchiyama I."/>
            <person name="Ito T."/>
            <person name="Fujiyama A."/>
            <person name="Inagaki F."/>
            <person name="Takami H."/>
        </authorList>
    </citation>
    <scope>NUCLEOTIDE SEQUENCE</scope>
    <source>
        <strain evidence="1">Expedition CK06-06</strain>
    </source>
</reference>
<name>X0SAB4_9ZZZZ</name>
<comment type="caution">
    <text evidence="1">The sequence shown here is derived from an EMBL/GenBank/DDBJ whole genome shotgun (WGS) entry which is preliminary data.</text>
</comment>
<feature type="non-terminal residue" evidence="1">
    <location>
        <position position="1"/>
    </location>
</feature>
<sequence>GEYNHSEYNVGWAHYYCNTVARDLGVQRTLKWMKSVLEENGFSIRKL</sequence>
<gene>
    <name evidence="1" type="ORF">S01H1_11260</name>
</gene>
<protein>
    <submittedName>
        <fullName evidence="1">Uncharacterized protein</fullName>
    </submittedName>
</protein>
<dbReference type="AlphaFoldDB" id="X0SAB4"/>
<organism evidence="1">
    <name type="scientific">marine sediment metagenome</name>
    <dbReference type="NCBI Taxonomy" id="412755"/>
    <lineage>
        <taxon>unclassified sequences</taxon>
        <taxon>metagenomes</taxon>
        <taxon>ecological metagenomes</taxon>
    </lineage>
</organism>
<accession>X0SAB4</accession>
<proteinExistence type="predicted"/>
<evidence type="ECO:0000313" key="1">
    <source>
        <dbReference type="EMBL" id="GAF77958.1"/>
    </source>
</evidence>